<evidence type="ECO:0000256" key="11">
    <source>
        <dbReference type="ARBA" id="ARBA00048600"/>
    </source>
</evidence>
<dbReference type="InterPro" id="IPR005482">
    <property type="entry name" value="Biotin_COase_C"/>
</dbReference>
<dbReference type="PROSITE" id="PS50975">
    <property type="entry name" value="ATP_GRASP"/>
    <property type="match status" value="1"/>
</dbReference>
<evidence type="ECO:0000256" key="13">
    <source>
        <dbReference type="RuleBase" id="RU365063"/>
    </source>
</evidence>
<keyword evidence="13" id="KW-0443">Lipid metabolism</keyword>
<dbReference type="InterPro" id="IPR004549">
    <property type="entry name" value="Acetyl_CoA_COase_biotin_COase"/>
</dbReference>
<dbReference type="InterPro" id="IPR016185">
    <property type="entry name" value="PreATP-grasp_dom_sf"/>
</dbReference>
<dbReference type="PANTHER" id="PTHR48095">
    <property type="entry name" value="PYRUVATE CARBOXYLASE SUBUNIT A"/>
    <property type="match status" value="1"/>
</dbReference>
<evidence type="ECO:0000313" key="17">
    <source>
        <dbReference type="Proteomes" id="UP000033428"/>
    </source>
</evidence>
<dbReference type="PROSITE" id="PS00867">
    <property type="entry name" value="CPSASE_2"/>
    <property type="match status" value="1"/>
</dbReference>
<evidence type="ECO:0000256" key="6">
    <source>
        <dbReference type="ARBA" id="ARBA00022723"/>
    </source>
</evidence>
<comment type="catalytic activity">
    <reaction evidence="11 13">
        <text>N(6)-biotinyl-L-lysyl-[protein] + hydrogencarbonate + ATP = N(6)-carboxybiotinyl-L-lysyl-[protein] + ADP + phosphate + H(+)</text>
        <dbReference type="Rhea" id="RHEA:13501"/>
        <dbReference type="Rhea" id="RHEA-COMP:10505"/>
        <dbReference type="Rhea" id="RHEA-COMP:10506"/>
        <dbReference type="ChEBI" id="CHEBI:15378"/>
        <dbReference type="ChEBI" id="CHEBI:17544"/>
        <dbReference type="ChEBI" id="CHEBI:30616"/>
        <dbReference type="ChEBI" id="CHEBI:43474"/>
        <dbReference type="ChEBI" id="CHEBI:83144"/>
        <dbReference type="ChEBI" id="CHEBI:83145"/>
        <dbReference type="ChEBI" id="CHEBI:456216"/>
        <dbReference type="EC" id="6.3.4.14"/>
    </reaction>
</comment>
<dbReference type="InterPro" id="IPR011761">
    <property type="entry name" value="ATP-grasp"/>
</dbReference>
<keyword evidence="8 12" id="KW-0067">ATP-binding</keyword>
<keyword evidence="13" id="KW-0444">Lipid biosynthesis</keyword>
<keyword evidence="10 13" id="KW-0092">Biotin</keyword>
<dbReference type="InterPro" id="IPR011054">
    <property type="entry name" value="Rudment_hybrid_motif"/>
</dbReference>
<keyword evidence="6" id="KW-0479">Metal-binding</keyword>
<dbReference type="SUPFAM" id="SSF56059">
    <property type="entry name" value="Glutathione synthetase ATP-binding domain-like"/>
    <property type="match status" value="1"/>
</dbReference>
<evidence type="ECO:0000256" key="9">
    <source>
        <dbReference type="ARBA" id="ARBA00022842"/>
    </source>
</evidence>
<evidence type="ECO:0000259" key="15">
    <source>
        <dbReference type="PROSITE" id="PS50979"/>
    </source>
</evidence>
<dbReference type="Pfam" id="PF02786">
    <property type="entry name" value="CPSase_L_D2"/>
    <property type="match status" value="1"/>
</dbReference>
<dbReference type="InterPro" id="IPR011764">
    <property type="entry name" value="Biotin_carboxylation_dom"/>
</dbReference>
<dbReference type="InterPro" id="IPR005479">
    <property type="entry name" value="CPAse_ATP-bd"/>
</dbReference>
<dbReference type="PANTHER" id="PTHR48095:SF2">
    <property type="entry name" value="BIOTIN CARBOXYLASE, CHLOROPLASTIC"/>
    <property type="match status" value="1"/>
</dbReference>
<accession>A0A0F0CK69</accession>
<dbReference type="EMBL" id="JYNY01000516">
    <property type="protein sequence ID" value="KJJ83642.1"/>
    <property type="molecule type" value="Genomic_DNA"/>
</dbReference>
<evidence type="ECO:0000256" key="3">
    <source>
        <dbReference type="ARBA" id="ARBA00011750"/>
    </source>
</evidence>
<proteinExistence type="predicted"/>
<dbReference type="InterPro" id="IPR051602">
    <property type="entry name" value="ACC_Biotin_Carboxylase"/>
</dbReference>
<protein>
    <recommendedName>
        <fullName evidence="4 13">Biotin carboxylase</fullName>
        <ecNumber evidence="4 13">6.3.4.14</ecNumber>
    </recommendedName>
    <alternativeName>
        <fullName evidence="13">Acetyl-coenzyme A carboxylase biotin carboxylase subunit A</fullName>
    </alternativeName>
</protein>
<evidence type="ECO:0000256" key="12">
    <source>
        <dbReference type="PROSITE-ProRule" id="PRU00409"/>
    </source>
</evidence>
<dbReference type="Pfam" id="PF00289">
    <property type="entry name" value="Biotin_carb_N"/>
    <property type="match status" value="1"/>
</dbReference>
<dbReference type="InterPro" id="IPR005481">
    <property type="entry name" value="BC-like_N"/>
</dbReference>
<evidence type="ECO:0000256" key="10">
    <source>
        <dbReference type="ARBA" id="ARBA00023267"/>
    </source>
</evidence>
<dbReference type="NCBIfam" id="TIGR00514">
    <property type="entry name" value="accC"/>
    <property type="match status" value="1"/>
</dbReference>
<dbReference type="GO" id="GO:2001295">
    <property type="term" value="P:malonyl-CoA biosynthetic process"/>
    <property type="evidence" value="ECO:0007669"/>
    <property type="project" value="UniProtKB-UniPathway"/>
</dbReference>
<name>A0A0F0CK69_9BACT</name>
<dbReference type="Gene3D" id="3.30.470.20">
    <property type="entry name" value="ATP-grasp fold, B domain"/>
    <property type="match status" value="1"/>
</dbReference>
<comment type="function">
    <text evidence="1 13">This protein is a component of the acetyl coenzyme A carboxylase complex; first, biotin carboxylase catalyzes the carboxylation of the carrier protein and then the transcarboxylase transfers the carboxyl group to form malonyl-CoA.</text>
</comment>
<gene>
    <name evidence="16" type="ORF">OMAG_002501</name>
</gene>
<dbReference type="FunFam" id="3.30.1490.20:FF:000003">
    <property type="entry name" value="acetyl-CoA carboxylase isoform X1"/>
    <property type="match status" value="1"/>
</dbReference>
<evidence type="ECO:0000256" key="7">
    <source>
        <dbReference type="ARBA" id="ARBA00022741"/>
    </source>
</evidence>
<evidence type="ECO:0000256" key="4">
    <source>
        <dbReference type="ARBA" id="ARBA00013263"/>
    </source>
</evidence>
<dbReference type="EC" id="6.3.4.14" evidence="4 13"/>
<dbReference type="SMART" id="SM00878">
    <property type="entry name" value="Biotin_carb_C"/>
    <property type="match status" value="1"/>
</dbReference>
<comment type="subunit">
    <text evidence="3 13">Acetyl-CoA carboxylase is a heterohexamer of biotin carboxyl carrier protein, biotin carboxylase and the two subunits of carboxyl transferase in a 2:2 complex.</text>
</comment>
<dbReference type="GO" id="GO:0006633">
    <property type="term" value="P:fatty acid biosynthetic process"/>
    <property type="evidence" value="ECO:0007669"/>
    <property type="project" value="UniProtKB-KW"/>
</dbReference>
<dbReference type="Pfam" id="PF02785">
    <property type="entry name" value="Biotin_carb_C"/>
    <property type="match status" value="1"/>
</dbReference>
<dbReference type="PATRIC" id="fig|1609969.3.peg.2684"/>
<dbReference type="GO" id="GO:0046872">
    <property type="term" value="F:metal ion binding"/>
    <property type="evidence" value="ECO:0007669"/>
    <property type="project" value="UniProtKB-KW"/>
</dbReference>
<sequence length="450" mass="49733">MFSKILIANRGEIAVRIIRAARELGIKTVAVYSQTDAESMHVKLADEAICIGGAAPAVSYLNIPNIVSAAEITDVEAIHPGYGFLAEDAHFAEICESCNIKFIGPTPENMRLMGDKIVAKDTMKKAGVPVIPGSEGIIKSKSEALKTAKLIKYPIILKACAGGGGKGMRVCHNDVSLINAFLTARAEAEASFGNPEVYMEKYIQKPRHIEFQIMGDNYGNIVHLGERDCSIQRRHQKLIEESPSPALSSKMRNKMGEVAVAGAKTVMYRGAGTIEFLLDGDDFYFMEMNTRIQVEHPVTEMVTGIDLIKEQIKVASGEKLSFTQDSVRFEGHAIECRINAEDPERDFCPSPGKIAELHFPGGRGFRVDSHVYQGYSIPPYYDSMIAKFIAYGKTREEAITIMSRALGEMIINPIKTTAPFHIKVLNDSEFCKGDFSTRFIEKFFIKNDTQ</sequence>
<evidence type="ECO:0000313" key="16">
    <source>
        <dbReference type="EMBL" id="KJJ83642.1"/>
    </source>
</evidence>
<dbReference type="UniPathway" id="UPA00655">
    <property type="reaction ID" value="UER00711"/>
</dbReference>
<dbReference type="FunFam" id="3.40.50.20:FF:000010">
    <property type="entry name" value="Propionyl-CoA carboxylase subunit alpha"/>
    <property type="match status" value="1"/>
</dbReference>
<keyword evidence="5 13" id="KW-0436">Ligase</keyword>
<dbReference type="SUPFAM" id="SSF51246">
    <property type="entry name" value="Rudiment single hybrid motif"/>
    <property type="match status" value="1"/>
</dbReference>
<evidence type="ECO:0000256" key="1">
    <source>
        <dbReference type="ARBA" id="ARBA00003761"/>
    </source>
</evidence>
<organism evidence="16 17">
    <name type="scientific">Candidatus Omnitrophus magneticus</name>
    <dbReference type="NCBI Taxonomy" id="1609969"/>
    <lineage>
        <taxon>Bacteria</taxon>
        <taxon>Pseudomonadati</taxon>
        <taxon>Candidatus Omnitrophota</taxon>
        <taxon>Candidatus Omnitrophus</taxon>
    </lineage>
</organism>
<dbReference type="PROSITE" id="PS50979">
    <property type="entry name" value="BC"/>
    <property type="match status" value="1"/>
</dbReference>
<keyword evidence="13" id="KW-0275">Fatty acid biosynthesis</keyword>
<comment type="pathway">
    <text evidence="2 13">Lipid metabolism; malonyl-CoA biosynthesis; malonyl-CoA from acetyl-CoA: step 1/1.</text>
</comment>
<reference evidence="16 17" key="1">
    <citation type="submission" date="2015-02" db="EMBL/GenBank/DDBJ databases">
        <title>Single-cell genomics of uncultivated deep-branching MTB reveals a conserved set of magnetosome genes.</title>
        <authorList>
            <person name="Kolinko S."/>
            <person name="Richter M."/>
            <person name="Glockner F.O."/>
            <person name="Brachmann A."/>
            <person name="Schuler D."/>
        </authorList>
    </citation>
    <scope>NUCLEOTIDE SEQUENCE [LARGE SCALE GENOMIC DNA]</scope>
    <source>
        <strain evidence="16">SKK-01</strain>
    </source>
</reference>
<evidence type="ECO:0000256" key="8">
    <source>
        <dbReference type="ARBA" id="ARBA00022840"/>
    </source>
</evidence>
<keyword evidence="13" id="KW-0276">Fatty acid metabolism</keyword>
<dbReference type="NCBIfam" id="NF006367">
    <property type="entry name" value="PRK08591.1"/>
    <property type="match status" value="1"/>
</dbReference>
<evidence type="ECO:0000256" key="2">
    <source>
        <dbReference type="ARBA" id="ARBA00004956"/>
    </source>
</evidence>
<feature type="domain" description="Biotin carboxylation" evidence="15">
    <location>
        <begin position="1"/>
        <end position="445"/>
    </location>
</feature>
<keyword evidence="7 12" id="KW-0547">Nucleotide-binding</keyword>
<dbReference type="Proteomes" id="UP000033428">
    <property type="component" value="Unassembled WGS sequence"/>
</dbReference>
<feature type="domain" description="ATP-grasp" evidence="14">
    <location>
        <begin position="120"/>
        <end position="316"/>
    </location>
</feature>
<dbReference type="SUPFAM" id="SSF52440">
    <property type="entry name" value="PreATP-grasp domain"/>
    <property type="match status" value="1"/>
</dbReference>
<dbReference type="GO" id="GO:0005524">
    <property type="term" value="F:ATP binding"/>
    <property type="evidence" value="ECO:0007669"/>
    <property type="project" value="UniProtKB-UniRule"/>
</dbReference>
<dbReference type="GO" id="GO:0004075">
    <property type="term" value="F:biotin carboxylase activity"/>
    <property type="evidence" value="ECO:0007669"/>
    <property type="project" value="UniProtKB-EC"/>
</dbReference>
<keyword evidence="17" id="KW-1185">Reference proteome</keyword>
<dbReference type="AlphaFoldDB" id="A0A0F0CK69"/>
<evidence type="ECO:0000259" key="14">
    <source>
        <dbReference type="PROSITE" id="PS50975"/>
    </source>
</evidence>
<evidence type="ECO:0000256" key="5">
    <source>
        <dbReference type="ARBA" id="ARBA00022598"/>
    </source>
</evidence>
<comment type="caution">
    <text evidence="16">The sequence shown here is derived from an EMBL/GenBank/DDBJ whole genome shotgun (WGS) entry which is preliminary data.</text>
</comment>
<keyword evidence="9" id="KW-0460">Magnesium</keyword>